<evidence type="ECO:0000256" key="12">
    <source>
        <dbReference type="ARBA" id="ARBA00022889"/>
    </source>
</evidence>
<dbReference type="PANTHER" id="PTHR12011:SF318">
    <property type="entry name" value="ADHESION G-PROTEIN COUPLED RECEPTOR G1"/>
    <property type="match status" value="1"/>
</dbReference>
<evidence type="ECO:0000256" key="16">
    <source>
        <dbReference type="ARBA" id="ARBA00023136"/>
    </source>
</evidence>
<organism evidence="27 28">
    <name type="scientific">Pleurodeles waltl</name>
    <name type="common">Iberian ribbed newt</name>
    <dbReference type="NCBI Taxonomy" id="8319"/>
    <lineage>
        <taxon>Eukaryota</taxon>
        <taxon>Metazoa</taxon>
        <taxon>Chordata</taxon>
        <taxon>Craniata</taxon>
        <taxon>Vertebrata</taxon>
        <taxon>Euteleostomi</taxon>
        <taxon>Amphibia</taxon>
        <taxon>Batrachia</taxon>
        <taxon>Caudata</taxon>
        <taxon>Salamandroidea</taxon>
        <taxon>Salamandridae</taxon>
        <taxon>Pleurodelinae</taxon>
        <taxon>Pleurodeles</taxon>
    </lineage>
</organism>
<evidence type="ECO:0000259" key="25">
    <source>
        <dbReference type="PROSITE" id="PS50221"/>
    </source>
</evidence>
<dbReference type="InterPro" id="IPR000203">
    <property type="entry name" value="GPS"/>
</dbReference>
<keyword evidence="8 23" id="KW-0812">Transmembrane</keyword>
<evidence type="ECO:0000256" key="1">
    <source>
        <dbReference type="ARBA" id="ARBA00004285"/>
    </source>
</evidence>
<evidence type="ECO:0000256" key="22">
    <source>
        <dbReference type="ARBA" id="ARBA00093505"/>
    </source>
</evidence>
<proteinExistence type="predicted"/>
<sequence length="664" mass="74852">MLFILLTVFLHVTGVFTQSMPFWFCGTRNQSSGGGTLKYESNLDCDTITIVNSNNCLKIIAPFRKGDIVKLQSPSGYYRFCVYWFRKPGLLNLSYGANNYTRETINMDAAPCRTKICSPPKWMFQNCHRSEVLYNVSHRNNTYQTDCSLHYEMNIRRPCDVQAVQDEVKQIEKLIQQDASPVDPSTAHASLRRVEAALSAVNFSGQSTTFGTGLVRASVIKLNTSSYQGLVLDSKSLLNKSASHDKGSFSVSLPPGLLKNASGDERRLLIVSFESPALFKDQNKSDLLNDQVIGVSVENTLVENLEEPVNITFRHHHSQKCRVPLCVFWDSATPGESGMWNTSGCQTVASHKETECRCDHLTYFAVLMQISSTEIDRHHQRTLTIITYAGCSLSAVASFFAVARYLYSHRNRSKPSDRTIPIHMNLLAAIFFLNLSFMLSWPLSSLCMEGACQAGALFLHSSLLWCFAWMAIEGFNLYKKVVRVFKDSSNMLRLCCLGWGFPPVLVLLIFMIDQEIYGTYSIKLADSAKEDSSATMCWITNPTVHYVVNLGSFSLIFLLNTMMLVAMVRVIMKLKTKKMQQKLQYAWTLAGLSCTLGFTWGLAFFSFGSVSLEIMYAFTVVNSLQGCFIFVWYRVMRRQAQRSETSQVTTDSIRPQSSIRLPEE</sequence>
<evidence type="ECO:0000256" key="10">
    <source>
        <dbReference type="ARBA" id="ARBA00022782"/>
    </source>
</evidence>
<keyword evidence="14 23" id="KW-1133">Transmembrane helix</keyword>
<evidence type="ECO:0000256" key="7">
    <source>
        <dbReference type="ARBA" id="ARBA00022674"/>
    </source>
</evidence>
<reference evidence="27" key="1">
    <citation type="journal article" date="2022" name="bioRxiv">
        <title>Sequencing and chromosome-scale assembly of the giantPleurodeles waltlgenome.</title>
        <authorList>
            <person name="Brown T."/>
            <person name="Elewa A."/>
            <person name="Iarovenko S."/>
            <person name="Subramanian E."/>
            <person name="Araus A.J."/>
            <person name="Petzold A."/>
            <person name="Susuki M."/>
            <person name="Suzuki K.-i.T."/>
            <person name="Hayashi T."/>
            <person name="Toyoda A."/>
            <person name="Oliveira C."/>
            <person name="Osipova E."/>
            <person name="Leigh N.D."/>
            <person name="Simon A."/>
            <person name="Yun M.H."/>
        </authorList>
    </citation>
    <scope>NUCLEOTIDE SEQUENCE</scope>
    <source>
        <strain evidence="27">20211129_DDA</strain>
        <tissue evidence="27">Liver</tissue>
    </source>
</reference>
<dbReference type="GO" id="GO:0030154">
    <property type="term" value="P:cell differentiation"/>
    <property type="evidence" value="ECO:0007669"/>
    <property type="project" value="UniProtKB-KW"/>
</dbReference>
<dbReference type="PROSITE" id="PS50261">
    <property type="entry name" value="G_PROTEIN_RECEP_F2_4"/>
    <property type="match status" value="1"/>
</dbReference>
<keyword evidence="15" id="KW-0297">G-protein coupled receptor</keyword>
<dbReference type="GO" id="GO:0007166">
    <property type="term" value="P:cell surface receptor signaling pathway"/>
    <property type="evidence" value="ECO:0007669"/>
    <property type="project" value="InterPro"/>
</dbReference>
<dbReference type="Pfam" id="PF01825">
    <property type="entry name" value="GPS"/>
    <property type="match status" value="1"/>
</dbReference>
<evidence type="ECO:0000256" key="11">
    <source>
        <dbReference type="ARBA" id="ARBA00022843"/>
    </source>
</evidence>
<dbReference type="GO" id="GO:0008201">
    <property type="term" value="F:heparin binding"/>
    <property type="evidence" value="ECO:0007669"/>
    <property type="project" value="UniProtKB-KW"/>
</dbReference>
<evidence type="ECO:0000256" key="3">
    <source>
        <dbReference type="ARBA" id="ARBA00004651"/>
    </source>
</evidence>
<dbReference type="Pfam" id="PF00002">
    <property type="entry name" value="7tm_2"/>
    <property type="match status" value="1"/>
</dbReference>
<keyword evidence="5" id="KW-1003">Cell membrane</keyword>
<feature type="transmembrane region" description="Helical" evidence="23">
    <location>
        <begin position="385"/>
        <end position="407"/>
    </location>
</feature>
<keyword evidence="16 23" id="KW-0472">Membrane</keyword>
<dbReference type="Gene3D" id="2.60.220.50">
    <property type="match status" value="1"/>
</dbReference>
<dbReference type="SMART" id="SM00303">
    <property type="entry name" value="GPS"/>
    <property type="match status" value="1"/>
</dbReference>
<comment type="subcellular location">
    <subcellularLocation>
        <location evidence="3">Cell membrane</location>
        <topology evidence="3">Multi-pass membrane protein</topology>
    </subcellularLocation>
    <subcellularLocation>
        <location evidence="1">Membrane raft</location>
    </subcellularLocation>
    <subcellularLocation>
        <location evidence="2">Secreted</location>
    </subcellularLocation>
</comment>
<evidence type="ECO:0000256" key="9">
    <source>
        <dbReference type="ARBA" id="ARBA00022729"/>
    </source>
</evidence>
<dbReference type="EMBL" id="JANPWB010000016">
    <property type="protein sequence ID" value="KAJ1082040.1"/>
    <property type="molecule type" value="Genomic_DNA"/>
</dbReference>
<evidence type="ECO:0000256" key="23">
    <source>
        <dbReference type="SAM" id="Phobius"/>
    </source>
</evidence>
<evidence type="ECO:0000256" key="6">
    <source>
        <dbReference type="ARBA" id="ARBA00022525"/>
    </source>
</evidence>
<feature type="chain" id="PRO_5043698046" description="Adhesion G-protein coupled receptor G1" evidence="24">
    <location>
        <begin position="18"/>
        <end position="664"/>
    </location>
</feature>
<keyword evidence="13" id="KW-0524">Neurogenesis</keyword>
<keyword evidence="10" id="KW-0221">Differentiation</keyword>
<evidence type="ECO:0000256" key="4">
    <source>
        <dbReference type="ARBA" id="ARBA00019701"/>
    </source>
</evidence>
<dbReference type="AlphaFoldDB" id="A0AAV7L320"/>
<dbReference type="PROSITE" id="PS50221">
    <property type="entry name" value="GAIN_B"/>
    <property type="match status" value="1"/>
</dbReference>
<dbReference type="Gene3D" id="1.20.1070.10">
    <property type="entry name" value="Rhodopsin 7-helix transmembrane proteins"/>
    <property type="match status" value="1"/>
</dbReference>
<comment type="subunit">
    <text evidence="22">Heterodimer of 2 chains generated by proteolytic processing; the large extracellular N-terminal fragment (ADGRG1 NT) and the membrane-bound C-terminal fragment (ADGRG1-CT) predominantly remain associated and non-covalently linked. ADGRG1 NT self-associates in a trans-trans manner; the homophilic interaction enhances receptor signaling. Interacts with TGM2. Interacts with heparin; leading to the reduction of ADGRG1 shedding. Interacts with COL3A1. Part of a GPCR-tetraspanin complex at least consisting of ADGRG1, CD81, eventually CD9, and GNA11 in which CD81 is enhancing the association of ADGRG1 with GNA11.</text>
</comment>
<keyword evidence="19" id="KW-0325">Glycoprotein</keyword>
<evidence type="ECO:0000256" key="5">
    <source>
        <dbReference type="ARBA" id="ARBA00022475"/>
    </source>
</evidence>
<evidence type="ECO:0000256" key="14">
    <source>
        <dbReference type="ARBA" id="ARBA00022989"/>
    </source>
</evidence>
<evidence type="ECO:0000256" key="24">
    <source>
        <dbReference type="SAM" id="SignalP"/>
    </source>
</evidence>
<dbReference type="InterPro" id="IPR040679">
    <property type="entry name" value="PLL"/>
</dbReference>
<dbReference type="Proteomes" id="UP001066276">
    <property type="component" value="Chromosome 12"/>
</dbReference>
<dbReference type="PRINTS" id="PR01422">
    <property type="entry name" value="GPR56ORPHANR"/>
</dbReference>
<evidence type="ECO:0000259" key="26">
    <source>
        <dbReference type="PROSITE" id="PS50261"/>
    </source>
</evidence>
<dbReference type="GO" id="GO:0005886">
    <property type="term" value="C:plasma membrane"/>
    <property type="evidence" value="ECO:0007669"/>
    <property type="project" value="UniProtKB-SubCell"/>
</dbReference>
<name>A0AAV7L320_PLEWA</name>
<keyword evidence="7" id="KW-0358">Heparin-binding</keyword>
<evidence type="ECO:0000256" key="8">
    <source>
        <dbReference type="ARBA" id="ARBA00022692"/>
    </source>
</evidence>
<evidence type="ECO:0000256" key="21">
    <source>
        <dbReference type="ARBA" id="ARBA00033134"/>
    </source>
</evidence>
<keyword evidence="12" id="KW-0130">Cell adhesion</keyword>
<keyword evidence="20" id="KW-0807">Transducer</keyword>
<protein>
    <recommendedName>
        <fullName evidence="4">Adhesion G-protein coupled receptor G1</fullName>
    </recommendedName>
    <alternativeName>
        <fullName evidence="21">G-protein coupled receptor 56</fullName>
    </alternativeName>
</protein>
<keyword evidence="6" id="KW-0964">Secreted</keyword>
<evidence type="ECO:0000256" key="15">
    <source>
        <dbReference type="ARBA" id="ARBA00023040"/>
    </source>
</evidence>
<evidence type="ECO:0000313" key="28">
    <source>
        <dbReference type="Proteomes" id="UP001066276"/>
    </source>
</evidence>
<dbReference type="GO" id="GO:0005576">
    <property type="term" value="C:extracellular region"/>
    <property type="evidence" value="ECO:0007669"/>
    <property type="project" value="UniProtKB-SubCell"/>
</dbReference>
<feature type="domain" description="GAIN-B" evidence="25">
    <location>
        <begin position="228"/>
        <end position="374"/>
    </location>
</feature>
<gene>
    <name evidence="27" type="ORF">NDU88_002210</name>
</gene>
<keyword evidence="28" id="KW-1185">Reference proteome</keyword>
<feature type="transmembrane region" description="Helical" evidence="23">
    <location>
        <begin position="584"/>
        <end position="608"/>
    </location>
</feature>
<feature type="transmembrane region" description="Helical" evidence="23">
    <location>
        <begin position="550"/>
        <end position="572"/>
    </location>
</feature>
<feature type="transmembrane region" description="Helical" evidence="23">
    <location>
        <begin position="490"/>
        <end position="512"/>
    </location>
</feature>
<dbReference type="GO" id="GO:0007155">
    <property type="term" value="P:cell adhesion"/>
    <property type="evidence" value="ECO:0007669"/>
    <property type="project" value="UniProtKB-KW"/>
</dbReference>
<evidence type="ECO:0000256" key="20">
    <source>
        <dbReference type="ARBA" id="ARBA00023224"/>
    </source>
</evidence>
<evidence type="ECO:0000256" key="17">
    <source>
        <dbReference type="ARBA" id="ARBA00023157"/>
    </source>
</evidence>
<dbReference type="Pfam" id="PF18587">
    <property type="entry name" value="PLL"/>
    <property type="match status" value="1"/>
</dbReference>
<dbReference type="PRINTS" id="PR00249">
    <property type="entry name" value="GPCRSECRETIN"/>
</dbReference>
<dbReference type="GO" id="GO:0007399">
    <property type="term" value="P:nervous system development"/>
    <property type="evidence" value="ECO:0007669"/>
    <property type="project" value="UniProtKB-KW"/>
</dbReference>
<evidence type="ECO:0000256" key="18">
    <source>
        <dbReference type="ARBA" id="ARBA00023170"/>
    </source>
</evidence>
<dbReference type="InterPro" id="IPR017981">
    <property type="entry name" value="GPCR_2-like_7TM"/>
</dbReference>
<dbReference type="InterPro" id="IPR046338">
    <property type="entry name" value="GAIN_dom_sf"/>
</dbReference>
<comment type="caution">
    <text evidence="27">The sequence shown here is derived from an EMBL/GenBank/DDBJ whole genome shotgun (WGS) entry which is preliminary data.</text>
</comment>
<dbReference type="GO" id="GO:0045121">
    <property type="term" value="C:membrane raft"/>
    <property type="evidence" value="ECO:0007669"/>
    <property type="project" value="UniProtKB-SubCell"/>
</dbReference>
<keyword evidence="9 24" id="KW-0732">Signal</keyword>
<feature type="transmembrane region" description="Helical" evidence="23">
    <location>
        <begin position="614"/>
        <end position="633"/>
    </location>
</feature>
<evidence type="ECO:0000256" key="19">
    <source>
        <dbReference type="ARBA" id="ARBA00023180"/>
    </source>
</evidence>
<dbReference type="InterPro" id="IPR057244">
    <property type="entry name" value="GAIN_B"/>
</dbReference>
<dbReference type="GO" id="GO:0004930">
    <property type="term" value="F:G protein-coupled receptor activity"/>
    <property type="evidence" value="ECO:0007669"/>
    <property type="project" value="UniProtKB-KW"/>
</dbReference>
<keyword evidence="17" id="KW-1015">Disulfide bond</keyword>
<feature type="transmembrane region" description="Helical" evidence="23">
    <location>
        <begin position="457"/>
        <end position="478"/>
    </location>
</feature>
<feature type="transmembrane region" description="Helical" evidence="23">
    <location>
        <begin position="419"/>
        <end position="437"/>
    </location>
</feature>
<feature type="domain" description="G-protein coupled receptors family 2 profile 2" evidence="26">
    <location>
        <begin position="383"/>
        <end position="637"/>
    </location>
</feature>
<dbReference type="InterPro" id="IPR003910">
    <property type="entry name" value="GPR1/GPR3/GPR5"/>
</dbReference>
<evidence type="ECO:0000256" key="13">
    <source>
        <dbReference type="ARBA" id="ARBA00022902"/>
    </source>
</evidence>
<dbReference type="PANTHER" id="PTHR12011">
    <property type="entry name" value="ADHESION G-PROTEIN COUPLED RECEPTOR"/>
    <property type="match status" value="1"/>
</dbReference>
<feature type="signal peptide" evidence="24">
    <location>
        <begin position="1"/>
        <end position="17"/>
    </location>
</feature>
<evidence type="ECO:0000313" key="27">
    <source>
        <dbReference type="EMBL" id="KAJ1082040.1"/>
    </source>
</evidence>
<dbReference type="GO" id="GO:0007189">
    <property type="term" value="P:adenylate cyclase-activating G protein-coupled receptor signaling pathway"/>
    <property type="evidence" value="ECO:0007669"/>
    <property type="project" value="TreeGrafter"/>
</dbReference>
<dbReference type="InterPro" id="IPR000832">
    <property type="entry name" value="GPCR_2_secretin-like"/>
</dbReference>
<accession>A0AAV7L320</accession>
<keyword evidence="11" id="KW-0832">Ubl conjugation</keyword>
<keyword evidence="18" id="KW-0675">Receptor</keyword>
<evidence type="ECO:0000256" key="2">
    <source>
        <dbReference type="ARBA" id="ARBA00004613"/>
    </source>
</evidence>